<dbReference type="RefSeq" id="XP_067925332.1">
    <property type="nucleotide sequence ID" value="XM_068062684.1"/>
</dbReference>
<evidence type="ECO:0000256" key="1">
    <source>
        <dbReference type="SAM" id="Phobius"/>
    </source>
</evidence>
<feature type="transmembrane region" description="Helical" evidence="1">
    <location>
        <begin position="23"/>
        <end position="42"/>
    </location>
</feature>
<proteinExistence type="predicted"/>
<name>A0A2C6L4H7_9APIC</name>
<gene>
    <name evidence="2" type="ORF">CSUI_002484</name>
</gene>
<dbReference type="GeneID" id="94425895"/>
<dbReference type="Proteomes" id="UP000221165">
    <property type="component" value="Unassembled WGS sequence"/>
</dbReference>
<dbReference type="VEuPathDB" id="ToxoDB:CSUI_002484"/>
<keyword evidence="1" id="KW-0812">Transmembrane</keyword>
<organism evidence="2 3">
    <name type="scientific">Cystoisospora suis</name>
    <dbReference type="NCBI Taxonomy" id="483139"/>
    <lineage>
        <taxon>Eukaryota</taxon>
        <taxon>Sar</taxon>
        <taxon>Alveolata</taxon>
        <taxon>Apicomplexa</taxon>
        <taxon>Conoidasida</taxon>
        <taxon>Coccidia</taxon>
        <taxon>Eucoccidiorida</taxon>
        <taxon>Eimeriorina</taxon>
        <taxon>Sarcocystidae</taxon>
        <taxon>Cystoisospora</taxon>
    </lineage>
</organism>
<evidence type="ECO:0008006" key="4">
    <source>
        <dbReference type="Google" id="ProtNLM"/>
    </source>
</evidence>
<keyword evidence="1" id="KW-0472">Membrane</keyword>
<dbReference type="AlphaFoldDB" id="A0A2C6L4H7"/>
<evidence type="ECO:0000313" key="2">
    <source>
        <dbReference type="EMBL" id="PHJ23657.1"/>
    </source>
</evidence>
<reference evidence="2 3" key="1">
    <citation type="journal article" date="2017" name="Int. J. Parasitol.">
        <title>The genome of the protozoan parasite Cystoisospora suis and a reverse vaccinology approach to identify vaccine candidates.</title>
        <authorList>
            <person name="Palmieri N."/>
            <person name="Shrestha A."/>
            <person name="Ruttkowski B."/>
            <person name="Beck T."/>
            <person name="Vogl C."/>
            <person name="Tomley F."/>
            <person name="Blake D.P."/>
            <person name="Joachim A."/>
        </authorList>
    </citation>
    <scope>NUCLEOTIDE SEQUENCE [LARGE SCALE GENOMIC DNA]</scope>
    <source>
        <strain evidence="2 3">Wien I</strain>
    </source>
</reference>
<sequence length="147" mass="17181">MLARCACTKPNHVIVHACSGRPFFFLLFRICFVVYFPLYLYLSLSLFSSSSSPSLFPRLLFCFSFLLSSLCKFRRRKEKSFTGFLLDRLFPLSLRSSSSSSLSLSSTLFALFFVCLKRRCLHLDFRIFLQQSLLLIKKCQRERKRSV</sequence>
<protein>
    <recommendedName>
        <fullName evidence="4">Transmembrane protein</fullName>
    </recommendedName>
</protein>
<keyword evidence="3" id="KW-1185">Reference proteome</keyword>
<dbReference type="EMBL" id="MIGC01001043">
    <property type="protein sequence ID" value="PHJ23657.1"/>
    <property type="molecule type" value="Genomic_DNA"/>
</dbReference>
<accession>A0A2C6L4H7</accession>
<evidence type="ECO:0000313" key="3">
    <source>
        <dbReference type="Proteomes" id="UP000221165"/>
    </source>
</evidence>
<comment type="caution">
    <text evidence="2">The sequence shown here is derived from an EMBL/GenBank/DDBJ whole genome shotgun (WGS) entry which is preliminary data.</text>
</comment>
<keyword evidence="1" id="KW-1133">Transmembrane helix</keyword>
<feature type="transmembrane region" description="Helical" evidence="1">
    <location>
        <begin position="54"/>
        <end position="71"/>
    </location>
</feature>